<proteinExistence type="predicted"/>
<dbReference type="Proteomes" id="UP000792457">
    <property type="component" value="Unassembled WGS sequence"/>
</dbReference>
<feature type="region of interest" description="Disordered" evidence="1">
    <location>
        <begin position="1"/>
        <end position="70"/>
    </location>
</feature>
<reference evidence="2" key="2">
    <citation type="submission" date="2017-10" db="EMBL/GenBank/DDBJ databases">
        <title>Ladona fulva Genome sequencing and assembly.</title>
        <authorList>
            <person name="Murali S."/>
            <person name="Richards S."/>
            <person name="Bandaranaike D."/>
            <person name="Bellair M."/>
            <person name="Blankenburg K."/>
            <person name="Chao H."/>
            <person name="Dinh H."/>
            <person name="Doddapaneni H."/>
            <person name="Dugan-Rocha S."/>
            <person name="Elkadiri S."/>
            <person name="Gnanaolivu R."/>
            <person name="Hernandez B."/>
            <person name="Skinner E."/>
            <person name="Javaid M."/>
            <person name="Lee S."/>
            <person name="Li M."/>
            <person name="Ming W."/>
            <person name="Munidasa M."/>
            <person name="Muniz J."/>
            <person name="Nguyen L."/>
            <person name="Hughes D."/>
            <person name="Osuji N."/>
            <person name="Pu L.-L."/>
            <person name="Puazo M."/>
            <person name="Qu C."/>
            <person name="Quiroz J."/>
            <person name="Raj R."/>
            <person name="Weissenberger G."/>
            <person name="Xin Y."/>
            <person name="Zou X."/>
            <person name="Han Y."/>
            <person name="Worley K."/>
            <person name="Muzny D."/>
            <person name="Gibbs R."/>
        </authorList>
    </citation>
    <scope>NUCLEOTIDE SEQUENCE</scope>
    <source>
        <strain evidence="2">Sampled in the wild</strain>
    </source>
</reference>
<organism evidence="2 3">
    <name type="scientific">Ladona fulva</name>
    <name type="common">Scarce chaser dragonfly</name>
    <name type="synonym">Libellula fulva</name>
    <dbReference type="NCBI Taxonomy" id="123851"/>
    <lineage>
        <taxon>Eukaryota</taxon>
        <taxon>Metazoa</taxon>
        <taxon>Ecdysozoa</taxon>
        <taxon>Arthropoda</taxon>
        <taxon>Hexapoda</taxon>
        <taxon>Insecta</taxon>
        <taxon>Pterygota</taxon>
        <taxon>Palaeoptera</taxon>
        <taxon>Odonata</taxon>
        <taxon>Epiprocta</taxon>
        <taxon>Anisoptera</taxon>
        <taxon>Libelluloidea</taxon>
        <taxon>Libellulidae</taxon>
        <taxon>Ladona</taxon>
    </lineage>
</organism>
<reference evidence="2" key="1">
    <citation type="submission" date="2013-04" db="EMBL/GenBank/DDBJ databases">
        <authorList>
            <person name="Qu J."/>
            <person name="Murali S.C."/>
            <person name="Bandaranaike D."/>
            <person name="Bellair M."/>
            <person name="Blankenburg K."/>
            <person name="Chao H."/>
            <person name="Dinh H."/>
            <person name="Doddapaneni H."/>
            <person name="Downs B."/>
            <person name="Dugan-Rocha S."/>
            <person name="Elkadiri S."/>
            <person name="Gnanaolivu R.D."/>
            <person name="Hernandez B."/>
            <person name="Javaid M."/>
            <person name="Jayaseelan J.C."/>
            <person name="Lee S."/>
            <person name="Li M."/>
            <person name="Ming W."/>
            <person name="Munidasa M."/>
            <person name="Muniz J."/>
            <person name="Nguyen L."/>
            <person name="Ongeri F."/>
            <person name="Osuji N."/>
            <person name="Pu L.-L."/>
            <person name="Puazo M."/>
            <person name="Qu C."/>
            <person name="Quiroz J."/>
            <person name="Raj R."/>
            <person name="Weissenberger G."/>
            <person name="Xin Y."/>
            <person name="Zou X."/>
            <person name="Han Y."/>
            <person name="Richards S."/>
            <person name="Worley K."/>
            <person name="Muzny D."/>
            <person name="Gibbs R."/>
        </authorList>
    </citation>
    <scope>NUCLEOTIDE SEQUENCE</scope>
    <source>
        <strain evidence="2">Sampled in the wild</strain>
    </source>
</reference>
<dbReference type="AlphaFoldDB" id="A0A8K0P6D6"/>
<evidence type="ECO:0000313" key="3">
    <source>
        <dbReference type="Proteomes" id="UP000792457"/>
    </source>
</evidence>
<comment type="caution">
    <text evidence="2">The sequence shown here is derived from an EMBL/GenBank/DDBJ whole genome shotgun (WGS) entry which is preliminary data.</text>
</comment>
<sequence length="199" mass="22919">MDSKRRFIFDDGASTSTAPPEVPPKRRKLSQEEEPEDMEGPPQEKASSSTGEPRKRRREPQEESLGELVRKPIDAEELKRLHSAVQRGDLKSVKEIVESHGEEQFFLLGKTSALFKAFDSKNYEIAAFLLYKGAEFHKTEECRKPVIDWDCINNFLLKYNKKSDKACIYRLMSVSMSRQGLNDDKEIALKSMYSDFFKS</sequence>
<dbReference type="EMBL" id="KZ309202">
    <property type="protein sequence ID" value="KAG8237665.1"/>
    <property type="molecule type" value="Genomic_DNA"/>
</dbReference>
<feature type="non-terminal residue" evidence="2">
    <location>
        <position position="199"/>
    </location>
</feature>
<dbReference type="InterPro" id="IPR036770">
    <property type="entry name" value="Ankyrin_rpt-contain_sf"/>
</dbReference>
<protein>
    <submittedName>
        <fullName evidence="2">Uncharacterized protein</fullName>
    </submittedName>
</protein>
<dbReference type="SUPFAM" id="SSF48403">
    <property type="entry name" value="Ankyrin repeat"/>
    <property type="match status" value="1"/>
</dbReference>
<gene>
    <name evidence="2" type="ORF">J437_LFUL017323</name>
</gene>
<keyword evidence="3" id="KW-1185">Reference proteome</keyword>
<accession>A0A8K0P6D6</accession>
<name>A0A8K0P6D6_LADFU</name>
<evidence type="ECO:0000313" key="2">
    <source>
        <dbReference type="EMBL" id="KAG8237665.1"/>
    </source>
</evidence>
<dbReference type="Gene3D" id="1.25.40.20">
    <property type="entry name" value="Ankyrin repeat-containing domain"/>
    <property type="match status" value="1"/>
</dbReference>
<evidence type="ECO:0000256" key="1">
    <source>
        <dbReference type="SAM" id="MobiDB-lite"/>
    </source>
</evidence>